<comment type="caution">
    <text evidence="1">The sequence shown here is derived from an EMBL/GenBank/DDBJ whole genome shotgun (WGS) entry which is preliminary data.</text>
</comment>
<dbReference type="AlphaFoldDB" id="A0AAV1WWZ0"/>
<sequence>MLIQKIHVCQTMVRVAIKFVIKVAESVMSARQDDPHPLSNPRHLADPFAFSGFIS</sequence>
<organism evidence="1 2">
    <name type="scientific">Lupinus luteus</name>
    <name type="common">European yellow lupine</name>
    <dbReference type="NCBI Taxonomy" id="3873"/>
    <lineage>
        <taxon>Eukaryota</taxon>
        <taxon>Viridiplantae</taxon>
        <taxon>Streptophyta</taxon>
        <taxon>Embryophyta</taxon>
        <taxon>Tracheophyta</taxon>
        <taxon>Spermatophyta</taxon>
        <taxon>Magnoliopsida</taxon>
        <taxon>eudicotyledons</taxon>
        <taxon>Gunneridae</taxon>
        <taxon>Pentapetalae</taxon>
        <taxon>rosids</taxon>
        <taxon>fabids</taxon>
        <taxon>Fabales</taxon>
        <taxon>Fabaceae</taxon>
        <taxon>Papilionoideae</taxon>
        <taxon>50 kb inversion clade</taxon>
        <taxon>genistoids sensu lato</taxon>
        <taxon>core genistoids</taxon>
        <taxon>Genisteae</taxon>
        <taxon>Lupinus</taxon>
    </lineage>
</organism>
<keyword evidence="2" id="KW-1185">Reference proteome</keyword>
<name>A0AAV1WWZ0_LUPLU</name>
<dbReference type="Proteomes" id="UP001497480">
    <property type="component" value="Unassembled WGS sequence"/>
</dbReference>
<protein>
    <submittedName>
        <fullName evidence="1">Uncharacterized protein</fullName>
    </submittedName>
</protein>
<proteinExistence type="predicted"/>
<accession>A0AAV1WWZ0</accession>
<evidence type="ECO:0000313" key="2">
    <source>
        <dbReference type="Proteomes" id="UP001497480"/>
    </source>
</evidence>
<gene>
    <name evidence="1" type="ORF">LLUT_LOCUS14589</name>
</gene>
<reference evidence="1 2" key="1">
    <citation type="submission" date="2024-03" db="EMBL/GenBank/DDBJ databases">
        <authorList>
            <person name="Martinez-Hernandez J."/>
        </authorList>
    </citation>
    <scope>NUCLEOTIDE SEQUENCE [LARGE SCALE GENOMIC DNA]</scope>
</reference>
<dbReference type="EMBL" id="CAXHTB010000010">
    <property type="protein sequence ID" value="CAL0313529.1"/>
    <property type="molecule type" value="Genomic_DNA"/>
</dbReference>
<evidence type="ECO:0000313" key="1">
    <source>
        <dbReference type="EMBL" id="CAL0313529.1"/>
    </source>
</evidence>